<dbReference type="PROSITE" id="PS51257">
    <property type="entry name" value="PROKAR_LIPOPROTEIN"/>
    <property type="match status" value="1"/>
</dbReference>
<sequence>MSVERARPPGRPLARPLAALALALLGCGGAPGAAQPTAWNAAPDGQEGASSGTQAERYFPLIDGHVYHYVTLSDGGEQGMLVARVHRADERRGELRFPSGVKRFEFTAEGVLRSDAGVFVLKAPIAPGTTWTGEHGGRARITAVDAAVEVPAGRFTGCVQTVEERLGDSPARYVSTFCPDVGVVAIEAESGASHEKAVLKSYAPPFDMGPDGVRRTPVEPPPGAASPP</sequence>
<keyword evidence="2" id="KW-0732">Signal</keyword>
<evidence type="ECO:0000256" key="1">
    <source>
        <dbReference type="SAM" id="MobiDB-lite"/>
    </source>
</evidence>
<evidence type="ECO:0000256" key="2">
    <source>
        <dbReference type="SAM" id="SignalP"/>
    </source>
</evidence>
<evidence type="ECO:0000313" key="3">
    <source>
        <dbReference type="EMBL" id="KYF60558.1"/>
    </source>
</evidence>
<feature type="region of interest" description="Disordered" evidence="1">
    <location>
        <begin position="203"/>
        <end position="228"/>
    </location>
</feature>
<dbReference type="EMBL" id="JEMA01001269">
    <property type="protein sequence ID" value="KYF60558.1"/>
    <property type="molecule type" value="Genomic_DNA"/>
</dbReference>
<name>A0A150PYW4_SORCE</name>
<evidence type="ECO:0008006" key="5">
    <source>
        <dbReference type="Google" id="ProtNLM"/>
    </source>
</evidence>
<proteinExistence type="predicted"/>
<reference evidence="3 4" key="1">
    <citation type="submission" date="2014-02" db="EMBL/GenBank/DDBJ databases">
        <title>The small core and large imbalanced accessory genome model reveals a collaborative survival strategy of Sorangium cellulosum strains in nature.</title>
        <authorList>
            <person name="Han K."/>
            <person name="Peng R."/>
            <person name="Blom J."/>
            <person name="Li Y.-Z."/>
        </authorList>
    </citation>
    <scope>NUCLEOTIDE SEQUENCE [LARGE SCALE GENOMIC DNA]</scope>
    <source>
        <strain evidence="3 4">So0008-312</strain>
    </source>
</reference>
<dbReference type="AlphaFoldDB" id="A0A150PYW4"/>
<accession>A0A150PYW4</accession>
<evidence type="ECO:0000313" key="4">
    <source>
        <dbReference type="Proteomes" id="UP000075260"/>
    </source>
</evidence>
<dbReference type="OrthoDB" id="5510039at2"/>
<organism evidence="3 4">
    <name type="scientific">Sorangium cellulosum</name>
    <name type="common">Polyangium cellulosum</name>
    <dbReference type="NCBI Taxonomy" id="56"/>
    <lineage>
        <taxon>Bacteria</taxon>
        <taxon>Pseudomonadati</taxon>
        <taxon>Myxococcota</taxon>
        <taxon>Polyangia</taxon>
        <taxon>Polyangiales</taxon>
        <taxon>Polyangiaceae</taxon>
        <taxon>Sorangium</taxon>
    </lineage>
</organism>
<feature type="signal peptide" evidence="2">
    <location>
        <begin position="1"/>
        <end position="33"/>
    </location>
</feature>
<feature type="compositionally biased region" description="Pro residues" evidence="1">
    <location>
        <begin position="218"/>
        <end position="228"/>
    </location>
</feature>
<comment type="caution">
    <text evidence="3">The sequence shown here is derived from an EMBL/GenBank/DDBJ whole genome shotgun (WGS) entry which is preliminary data.</text>
</comment>
<gene>
    <name evidence="3" type="ORF">BE15_12515</name>
</gene>
<protein>
    <recommendedName>
        <fullName evidence="5">Secreted protein</fullName>
    </recommendedName>
</protein>
<dbReference type="RefSeq" id="WP_061613487.1">
    <property type="nucleotide sequence ID" value="NZ_JEMA01001269.1"/>
</dbReference>
<dbReference type="Proteomes" id="UP000075260">
    <property type="component" value="Unassembled WGS sequence"/>
</dbReference>
<feature type="chain" id="PRO_5007566362" description="Secreted protein" evidence="2">
    <location>
        <begin position="34"/>
        <end position="228"/>
    </location>
</feature>